<evidence type="ECO:0000313" key="10">
    <source>
        <dbReference type="EMBL" id="KAK8737874.1"/>
    </source>
</evidence>
<feature type="transmembrane region" description="Helical" evidence="8">
    <location>
        <begin position="59"/>
        <end position="80"/>
    </location>
</feature>
<evidence type="ECO:0000256" key="7">
    <source>
        <dbReference type="SAM" id="MobiDB-lite"/>
    </source>
</evidence>
<dbReference type="GO" id="GO:0005385">
    <property type="term" value="F:zinc ion transmembrane transporter activity"/>
    <property type="evidence" value="ECO:0007669"/>
    <property type="project" value="TreeGrafter"/>
</dbReference>
<dbReference type="GO" id="GO:0010312">
    <property type="term" value="P:detoxification of zinc ion"/>
    <property type="evidence" value="ECO:0007669"/>
    <property type="project" value="TreeGrafter"/>
</dbReference>
<evidence type="ECO:0000256" key="1">
    <source>
        <dbReference type="ARBA" id="ARBA00004141"/>
    </source>
</evidence>
<protein>
    <recommendedName>
        <fullName evidence="9">Cation efflux protein transmembrane domain-containing protein</fullName>
    </recommendedName>
</protein>
<comment type="similarity">
    <text evidence="2">Belongs to the cation diffusion facilitator (CDF) transporter (TC 2.A.4) family. SLC30A subfamily.</text>
</comment>
<gene>
    <name evidence="10" type="ORF">OTU49_004287</name>
</gene>
<dbReference type="GO" id="GO:0016020">
    <property type="term" value="C:membrane"/>
    <property type="evidence" value="ECO:0007669"/>
    <property type="project" value="UniProtKB-SubCell"/>
</dbReference>
<reference evidence="10 11" key="1">
    <citation type="journal article" date="2024" name="BMC Genomics">
        <title>Genome assembly of redclaw crayfish (Cherax quadricarinatus) provides insights into its immune adaptation and hypoxia tolerance.</title>
        <authorList>
            <person name="Liu Z."/>
            <person name="Zheng J."/>
            <person name="Li H."/>
            <person name="Fang K."/>
            <person name="Wang S."/>
            <person name="He J."/>
            <person name="Zhou D."/>
            <person name="Weng S."/>
            <person name="Chi M."/>
            <person name="Gu Z."/>
            <person name="He J."/>
            <person name="Li F."/>
            <person name="Wang M."/>
        </authorList>
    </citation>
    <scope>NUCLEOTIDE SEQUENCE [LARGE SCALE GENOMIC DNA]</scope>
    <source>
        <strain evidence="10">ZL_2023a</strain>
    </source>
</reference>
<evidence type="ECO:0000313" key="11">
    <source>
        <dbReference type="Proteomes" id="UP001445076"/>
    </source>
</evidence>
<dbReference type="Gene3D" id="1.20.1510.10">
    <property type="entry name" value="Cation efflux protein transmembrane domain"/>
    <property type="match status" value="1"/>
</dbReference>
<dbReference type="Pfam" id="PF01545">
    <property type="entry name" value="Cation_efflux"/>
    <property type="match status" value="1"/>
</dbReference>
<proteinExistence type="inferred from homology"/>
<name>A0AAW0XC44_CHEQU</name>
<feature type="domain" description="Cation efflux protein transmembrane" evidence="9">
    <location>
        <begin position="6"/>
        <end position="193"/>
    </location>
</feature>
<evidence type="ECO:0000256" key="6">
    <source>
        <dbReference type="ARBA" id="ARBA00023136"/>
    </source>
</evidence>
<organism evidence="10 11">
    <name type="scientific">Cherax quadricarinatus</name>
    <name type="common">Australian red claw crayfish</name>
    <dbReference type="NCBI Taxonomy" id="27406"/>
    <lineage>
        <taxon>Eukaryota</taxon>
        <taxon>Metazoa</taxon>
        <taxon>Ecdysozoa</taxon>
        <taxon>Arthropoda</taxon>
        <taxon>Crustacea</taxon>
        <taxon>Multicrustacea</taxon>
        <taxon>Malacostraca</taxon>
        <taxon>Eumalacostraca</taxon>
        <taxon>Eucarida</taxon>
        <taxon>Decapoda</taxon>
        <taxon>Pleocyemata</taxon>
        <taxon>Astacidea</taxon>
        <taxon>Parastacoidea</taxon>
        <taxon>Parastacidae</taxon>
        <taxon>Cherax</taxon>
    </lineage>
</organism>
<keyword evidence="11" id="KW-1185">Reference proteome</keyword>
<accession>A0AAW0XC44</accession>
<dbReference type="GO" id="GO:0006882">
    <property type="term" value="P:intracellular zinc ion homeostasis"/>
    <property type="evidence" value="ECO:0007669"/>
    <property type="project" value="TreeGrafter"/>
</dbReference>
<dbReference type="PANTHER" id="PTHR45820">
    <property type="entry name" value="FI23527P1"/>
    <property type="match status" value="1"/>
</dbReference>
<keyword evidence="5 8" id="KW-1133">Transmembrane helix</keyword>
<dbReference type="Proteomes" id="UP001445076">
    <property type="component" value="Unassembled WGS sequence"/>
</dbReference>
<dbReference type="EMBL" id="JARKIK010000041">
    <property type="protein sequence ID" value="KAK8737874.1"/>
    <property type="molecule type" value="Genomic_DNA"/>
</dbReference>
<keyword evidence="6 8" id="KW-0472">Membrane</keyword>
<comment type="caution">
    <text evidence="10">The sequence shown here is derived from an EMBL/GenBank/DDBJ whole genome shotgun (WGS) entry which is preliminary data.</text>
</comment>
<dbReference type="InterPro" id="IPR027469">
    <property type="entry name" value="Cation_efflux_TMD_sf"/>
</dbReference>
<keyword evidence="3 8" id="KW-0812">Transmembrane</keyword>
<evidence type="ECO:0000256" key="4">
    <source>
        <dbReference type="ARBA" id="ARBA00022833"/>
    </source>
</evidence>
<comment type="subcellular location">
    <subcellularLocation>
        <location evidence="1">Membrane</location>
        <topology evidence="1">Multi-pass membrane protein</topology>
    </subcellularLocation>
</comment>
<dbReference type="InterPro" id="IPR058533">
    <property type="entry name" value="Cation_efflux_TM"/>
</dbReference>
<evidence type="ECO:0000256" key="2">
    <source>
        <dbReference type="ARBA" id="ARBA00008873"/>
    </source>
</evidence>
<evidence type="ECO:0000256" key="5">
    <source>
        <dbReference type="ARBA" id="ARBA00022989"/>
    </source>
</evidence>
<keyword evidence="4" id="KW-0862">Zinc</keyword>
<feature type="compositionally biased region" description="Polar residues" evidence="7">
    <location>
        <begin position="448"/>
        <end position="458"/>
    </location>
</feature>
<feature type="region of interest" description="Disordered" evidence="7">
    <location>
        <begin position="411"/>
        <end position="458"/>
    </location>
</feature>
<evidence type="ECO:0000256" key="3">
    <source>
        <dbReference type="ARBA" id="ARBA00022692"/>
    </source>
</evidence>
<dbReference type="PANTHER" id="PTHR45820:SF9">
    <property type="entry name" value="FI23527P1"/>
    <property type="match status" value="1"/>
</dbReference>
<sequence>MCSGPQSLHNTFGWARLEVLSMLTTQLFLTALCFSVAIESIQTAVHVGHQDAMHHPLRVMALGAVGCTLNALVFCLIGGYTHHQGCFLEMRASGSVWVGLQVTQEAVQAGRRMLSSSNLRAGSNTSRSIPQVIKELLRDNCGLVMVEVCAAVVYWDDGGTVALYIDPAMALASAALLMWFSYPYCRECCHILLQTIPGHIDVEAFQARLLQQFPAIVNIHHLHIWTFTPTKVVATAHVVFKNPCVYLSNKDTLRQFFVDEGVTKVTLQPEYMTREPGGTPDDAVCLLRCQQEKCHERECCYSCTHHPLLTSLTTQGDVSRQSSTYTFKSSEGVCGSGESEVNVVNESKCSAKETGVCESGKGIWESDHSSEPECRTFMFPCLPDHPGDLDEGRTPLTSDQHTAGYLTNLKPTEQSEEHLNNDCPTEQSEEHLNNDCPTEQSEEHLNNDCLTKQLKSST</sequence>
<feature type="transmembrane region" description="Helical" evidence="8">
    <location>
        <begin position="20"/>
        <end position="38"/>
    </location>
</feature>
<dbReference type="SUPFAM" id="SSF161111">
    <property type="entry name" value="Cation efflux protein transmembrane domain-like"/>
    <property type="match status" value="1"/>
</dbReference>
<evidence type="ECO:0000256" key="8">
    <source>
        <dbReference type="SAM" id="Phobius"/>
    </source>
</evidence>
<dbReference type="AlphaFoldDB" id="A0AAW0XC44"/>
<evidence type="ECO:0000259" key="9">
    <source>
        <dbReference type="Pfam" id="PF01545"/>
    </source>
</evidence>